<protein>
    <submittedName>
        <fullName evidence="3">Uncharacterized protein</fullName>
    </submittedName>
</protein>
<dbReference type="Proteomes" id="UP000030746">
    <property type="component" value="Unassembled WGS sequence"/>
</dbReference>
<dbReference type="CTD" id="20241114"/>
<evidence type="ECO:0000313" key="3">
    <source>
        <dbReference type="EMBL" id="ESO83447.1"/>
    </source>
</evidence>
<dbReference type="OMA" id="VICAFYW"/>
<feature type="transmembrane region" description="Helical" evidence="2">
    <location>
        <begin position="87"/>
        <end position="109"/>
    </location>
</feature>
<evidence type="ECO:0000256" key="2">
    <source>
        <dbReference type="SAM" id="Phobius"/>
    </source>
</evidence>
<organism evidence="3 4">
    <name type="scientific">Lottia gigantea</name>
    <name type="common">Giant owl limpet</name>
    <dbReference type="NCBI Taxonomy" id="225164"/>
    <lineage>
        <taxon>Eukaryota</taxon>
        <taxon>Metazoa</taxon>
        <taxon>Spiralia</taxon>
        <taxon>Lophotrochozoa</taxon>
        <taxon>Mollusca</taxon>
        <taxon>Gastropoda</taxon>
        <taxon>Patellogastropoda</taxon>
        <taxon>Lottioidea</taxon>
        <taxon>Lottiidae</taxon>
        <taxon>Lottia</taxon>
    </lineage>
</organism>
<keyword evidence="2" id="KW-0812">Transmembrane</keyword>
<dbReference type="GeneID" id="20241114"/>
<sequence length="299" mass="33608">MAMHRPSIGRRGSKNGTEKEEEEETENNGYIQVFVKPLEQCNYSFIFNWLGISKANFTAQQLGILYGTGVILSCLLLYQLLKCDVGYMFQRLCALIVPMFSILCVFYWLSLFFRRTWSNMSVYILFSSCYLGETFAQVCQRNWSAGEGSDSHGISGTDIAGHVSQPLVIVTVLLSVSVASVFSSLETVHSAVVILLVSFTRFLSCSTLLDIPQTLRPYIAYTCAFAGILVSKYMETVLKPPIQNILTQDGKIPVIKRRRSSSSTAHGFSAHRSTRRTSLPALINKNQYIQDSKLNYFDY</sequence>
<evidence type="ECO:0000256" key="1">
    <source>
        <dbReference type="SAM" id="MobiDB-lite"/>
    </source>
</evidence>
<keyword evidence="2" id="KW-1133">Transmembrane helix</keyword>
<dbReference type="OrthoDB" id="10030497at2759"/>
<evidence type="ECO:0000313" key="4">
    <source>
        <dbReference type="Proteomes" id="UP000030746"/>
    </source>
</evidence>
<reference evidence="3 4" key="1">
    <citation type="journal article" date="2013" name="Nature">
        <title>Insights into bilaterian evolution from three spiralian genomes.</title>
        <authorList>
            <person name="Simakov O."/>
            <person name="Marletaz F."/>
            <person name="Cho S.J."/>
            <person name="Edsinger-Gonzales E."/>
            <person name="Havlak P."/>
            <person name="Hellsten U."/>
            <person name="Kuo D.H."/>
            <person name="Larsson T."/>
            <person name="Lv J."/>
            <person name="Arendt D."/>
            <person name="Savage R."/>
            <person name="Osoegawa K."/>
            <person name="de Jong P."/>
            <person name="Grimwood J."/>
            <person name="Chapman J.A."/>
            <person name="Shapiro H."/>
            <person name="Aerts A."/>
            <person name="Otillar R.P."/>
            <person name="Terry A.Y."/>
            <person name="Boore J.L."/>
            <person name="Grigoriev I.V."/>
            <person name="Lindberg D.R."/>
            <person name="Seaver E.C."/>
            <person name="Weisblat D.A."/>
            <person name="Putnam N.H."/>
            <person name="Rokhsar D.S."/>
        </authorList>
    </citation>
    <scope>NUCLEOTIDE SEQUENCE [LARGE SCALE GENOMIC DNA]</scope>
</reference>
<dbReference type="EMBL" id="KB203683">
    <property type="protein sequence ID" value="ESO83447.1"/>
    <property type="molecule type" value="Genomic_DNA"/>
</dbReference>
<accession>V3ZH18</accession>
<dbReference type="STRING" id="225164.V3ZH18"/>
<dbReference type="KEGG" id="lgi:LOTGIDRAFT_169313"/>
<feature type="region of interest" description="Disordered" evidence="1">
    <location>
        <begin position="1"/>
        <end position="25"/>
    </location>
</feature>
<proteinExistence type="predicted"/>
<dbReference type="AlphaFoldDB" id="V3ZH18"/>
<keyword evidence="2" id="KW-0472">Membrane</keyword>
<feature type="transmembrane region" description="Helical" evidence="2">
    <location>
        <begin position="62"/>
        <end position="81"/>
    </location>
</feature>
<gene>
    <name evidence="3" type="ORF">LOTGIDRAFT_169313</name>
</gene>
<name>V3ZH18_LOTGI</name>
<keyword evidence="4" id="KW-1185">Reference proteome</keyword>
<dbReference type="HOGENOM" id="CLU_931410_0_0_1"/>
<dbReference type="RefSeq" id="XP_009065877.1">
    <property type="nucleotide sequence ID" value="XM_009067629.1"/>
</dbReference>